<protein>
    <submittedName>
        <fullName evidence="1">Uncharacterized protein</fullName>
    </submittedName>
</protein>
<accession>A0ABQ0MGR9</accession>
<evidence type="ECO:0000313" key="1">
    <source>
        <dbReference type="EMBL" id="GAW66285.1"/>
    </source>
</evidence>
<name>A0ABQ0MGR9_9BACT</name>
<reference evidence="2" key="1">
    <citation type="submission" date="2017-05" db="EMBL/GenBank/DDBJ databases">
        <title>Draft genome sequence of Geobacter pelophilus, a iron(III)-reducing bacteria.</title>
        <authorList>
            <person name="Aoyagi T."/>
            <person name="Koike H."/>
            <person name="Morita T."/>
            <person name="Sato Y."/>
            <person name="Habe H."/>
            <person name="Hori T."/>
        </authorList>
    </citation>
    <scope>NUCLEOTIDE SEQUENCE [LARGE SCALE GENOMIC DNA]</scope>
    <source>
        <strain evidence="2">Drf2</strain>
    </source>
</reference>
<comment type="caution">
    <text evidence="1">The sequence shown here is derived from an EMBL/GenBank/DDBJ whole genome shotgun (WGS) entry which is preliminary data.</text>
</comment>
<proteinExistence type="predicted"/>
<evidence type="ECO:0000313" key="2">
    <source>
        <dbReference type="Proteomes" id="UP000194153"/>
    </source>
</evidence>
<dbReference type="Proteomes" id="UP000194153">
    <property type="component" value="Unassembled WGS sequence"/>
</dbReference>
<organism evidence="1 2">
    <name type="scientific">Geoanaerobacter pelophilus</name>
    <dbReference type="NCBI Taxonomy" id="60036"/>
    <lineage>
        <taxon>Bacteria</taxon>
        <taxon>Pseudomonadati</taxon>
        <taxon>Thermodesulfobacteriota</taxon>
        <taxon>Desulfuromonadia</taxon>
        <taxon>Geobacterales</taxon>
        <taxon>Geobacteraceae</taxon>
        <taxon>Geoanaerobacter</taxon>
    </lineage>
</organism>
<keyword evidence="2" id="KW-1185">Reference proteome</keyword>
<gene>
    <name evidence="1" type="ORF">GPEL0_01f1577</name>
</gene>
<sequence>MIKLTFLSFFPSFFRFLCYLFPFTAKSTMQPGLIVVALDGLTALSVA</sequence>
<dbReference type="EMBL" id="BDQG01000001">
    <property type="protein sequence ID" value="GAW66285.1"/>
    <property type="molecule type" value="Genomic_DNA"/>
</dbReference>